<sequence length="364" mass="40497">MIDGLPSFETRIMSKEKVRSGFDGIVILNIDFHQQVENKWETSSNHTVVEFLENEGNADNAGDECWVDEGMGSISLEWLHTEMHQKMSKASNLVETSSMALGSDQVKKTQDPMSSSRTAGILDDFQLLPSSFAAKHSDREASNDPLYPPGFEPQMLGEQDKMSSSTMEVQPQVLSDETSRSGIIRDETMFGMGFGNKWTNWIMECVRTASMSILVNGSPTSPFSLQRGLRQGDPLSPFLFLLISETFNRIVLKGRELGVLKGIKVGADQITITHLQFPDDTIIFCPADAKIIDNYKKVLQCYALMSGLKINYKKSTLIPLNCDENWVERVRRSLNCGVSKLPLTYLGIPLGASPHKAQTVETNC</sequence>
<protein>
    <recommendedName>
        <fullName evidence="2">Reverse transcriptase domain-containing protein</fullName>
    </recommendedName>
</protein>
<comment type="caution">
    <text evidence="3">The sequence shown here is derived from an EMBL/GenBank/DDBJ whole genome shotgun (WGS) entry which is preliminary data.</text>
</comment>
<evidence type="ECO:0000256" key="1">
    <source>
        <dbReference type="SAM" id="MobiDB-lite"/>
    </source>
</evidence>
<dbReference type="Proteomes" id="UP000298416">
    <property type="component" value="Unassembled WGS sequence"/>
</dbReference>
<dbReference type="PANTHER" id="PTHR33116">
    <property type="entry name" value="REVERSE TRANSCRIPTASE ZINC-BINDING DOMAIN-CONTAINING PROTEIN-RELATED-RELATED"/>
    <property type="match status" value="1"/>
</dbReference>
<feature type="region of interest" description="Disordered" evidence="1">
    <location>
        <begin position="137"/>
        <end position="157"/>
    </location>
</feature>
<name>A0A8X8X319_SALSN</name>
<dbReference type="PANTHER" id="PTHR33116:SF78">
    <property type="entry name" value="OS12G0587133 PROTEIN"/>
    <property type="match status" value="1"/>
</dbReference>
<evidence type="ECO:0000313" key="3">
    <source>
        <dbReference type="EMBL" id="KAG6404611.1"/>
    </source>
</evidence>
<gene>
    <name evidence="3" type="ORF">SASPL_136862</name>
</gene>
<accession>A0A8X8X319</accession>
<dbReference type="InterPro" id="IPR043502">
    <property type="entry name" value="DNA/RNA_pol_sf"/>
</dbReference>
<reference evidence="3" key="2">
    <citation type="submission" date="2020-08" db="EMBL/GenBank/DDBJ databases">
        <title>Plant Genome Project.</title>
        <authorList>
            <person name="Zhang R.-G."/>
        </authorList>
    </citation>
    <scope>NUCLEOTIDE SEQUENCE</scope>
    <source>
        <strain evidence="3">Huo1</strain>
        <tissue evidence="3">Leaf</tissue>
    </source>
</reference>
<feature type="domain" description="Reverse transcriptase" evidence="2">
    <location>
        <begin position="187"/>
        <end position="349"/>
    </location>
</feature>
<dbReference type="AlphaFoldDB" id="A0A8X8X319"/>
<evidence type="ECO:0000259" key="2">
    <source>
        <dbReference type="Pfam" id="PF00078"/>
    </source>
</evidence>
<dbReference type="InterPro" id="IPR000477">
    <property type="entry name" value="RT_dom"/>
</dbReference>
<proteinExistence type="predicted"/>
<dbReference type="Pfam" id="PF00078">
    <property type="entry name" value="RVT_1"/>
    <property type="match status" value="1"/>
</dbReference>
<dbReference type="SUPFAM" id="SSF56672">
    <property type="entry name" value="DNA/RNA polymerases"/>
    <property type="match status" value="1"/>
</dbReference>
<reference evidence="3" key="1">
    <citation type="submission" date="2018-01" db="EMBL/GenBank/DDBJ databases">
        <authorList>
            <person name="Mao J.F."/>
        </authorList>
    </citation>
    <scope>NUCLEOTIDE SEQUENCE</scope>
    <source>
        <strain evidence="3">Huo1</strain>
        <tissue evidence="3">Leaf</tissue>
    </source>
</reference>
<keyword evidence="4" id="KW-1185">Reference proteome</keyword>
<dbReference type="EMBL" id="PNBA02000013">
    <property type="protein sequence ID" value="KAG6404611.1"/>
    <property type="molecule type" value="Genomic_DNA"/>
</dbReference>
<organism evidence="3">
    <name type="scientific">Salvia splendens</name>
    <name type="common">Scarlet sage</name>
    <dbReference type="NCBI Taxonomy" id="180675"/>
    <lineage>
        <taxon>Eukaryota</taxon>
        <taxon>Viridiplantae</taxon>
        <taxon>Streptophyta</taxon>
        <taxon>Embryophyta</taxon>
        <taxon>Tracheophyta</taxon>
        <taxon>Spermatophyta</taxon>
        <taxon>Magnoliopsida</taxon>
        <taxon>eudicotyledons</taxon>
        <taxon>Gunneridae</taxon>
        <taxon>Pentapetalae</taxon>
        <taxon>asterids</taxon>
        <taxon>lamiids</taxon>
        <taxon>Lamiales</taxon>
        <taxon>Lamiaceae</taxon>
        <taxon>Nepetoideae</taxon>
        <taxon>Mentheae</taxon>
        <taxon>Salviinae</taxon>
        <taxon>Salvia</taxon>
        <taxon>Salvia subgen. Calosphace</taxon>
        <taxon>core Calosphace</taxon>
    </lineage>
</organism>
<evidence type="ECO:0000313" key="4">
    <source>
        <dbReference type="Proteomes" id="UP000298416"/>
    </source>
</evidence>